<organism evidence="7 8">
    <name type="scientific">Ethanoligenens harbinense (strain DSM 18485 / JCM 12961 / CGMCC 1.5033 / YUAN-3)</name>
    <dbReference type="NCBI Taxonomy" id="663278"/>
    <lineage>
        <taxon>Bacteria</taxon>
        <taxon>Bacillati</taxon>
        <taxon>Bacillota</taxon>
        <taxon>Clostridia</taxon>
        <taxon>Eubacteriales</taxon>
        <taxon>Oscillospiraceae</taxon>
        <taxon>Ethanoligenens</taxon>
    </lineage>
</organism>
<dbReference type="PANTHER" id="PTHR30509">
    <property type="entry name" value="P-HYDROXYBENZOIC ACID EFFLUX PUMP SUBUNIT-RELATED"/>
    <property type="match status" value="1"/>
</dbReference>
<gene>
    <name evidence="7" type="ordered locus">Ethha_1713</name>
</gene>
<feature type="transmembrane region" description="Helical" evidence="6">
    <location>
        <begin position="82"/>
        <end position="111"/>
    </location>
</feature>
<evidence type="ECO:0000256" key="4">
    <source>
        <dbReference type="ARBA" id="ARBA00022989"/>
    </source>
</evidence>
<dbReference type="AlphaFoldDB" id="E6U981"/>
<feature type="transmembrane region" description="Helical" evidence="6">
    <location>
        <begin position="57"/>
        <end position="75"/>
    </location>
</feature>
<dbReference type="GO" id="GO:0005886">
    <property type="term" value="C:plasma membrane"/>
    <property type="evidence" value="ECO:0007669"/>
    <property type="project" value="UniProtKB-SubCell"/>
</dbReference>
<feature type="transmembrane region" description="Helical" evidence="6">
    <location>
        <begin position="12"/>
        <end position="45"/>
    </location>
</feature>
<evidence type="ECO:0000313" key="7">
    <source>
        <dbReference type="EMBL" id="ADU27240.1"/>
    </source>
</evidence>
<keyword evidence="4 6" id="KW-1133">Transmembrane helix</keyword>
<keyword evidence="3 6" id="KW-0812">Transmembrane</keyword>
<dbReference type="Pfam" id="PF06081">
    <property type="entry name" value="ArAE_1"/>
    <property type="match status" value="1"/>
</dbReference>
<evidence type="ECO:0000256" key="1">
    <source>
        <dbReference type="ARBA" id="ARBA00004651"/>
    </source>
</evidence>
<dbReference type="InterPro" id="IPR010343">
    <property type="entry name" value="ArAE_1"/>
</dbReference>
<dbReference type="STRING" id="663278.Ethha_1713"/>
<comment type="subcellular location">
    <subcellularLocation>
        <location evidence="1">Cell membrane</location>
        <topology evidence="1">Multi-pass membrane protein</topology>
    </subcellularLocation>
</comment>
<name>E6U981_ETHHY</name>
<keyword evidence="8" id="KW-1185">Reference proteome</keyword>
<dbReference type="Proteomes" id="UP000001551">
    <property type="component" value="Chromosome"/>
</dbReference>
<dbReference type="EMBL" id="CP002400">
    <property type="protein sequence ID" value="ADU27240.1"/>
    <property type="molecule type" value="Genomic_DNA"/>
</dbReference>
<evidence type="ECO:0000256" key="6">
    <source>
        <dbReference type="SAM" id="Phobius"/>
    </source>
</evidence>
<feature type="transmembrane region" description="Helical" evidence="6">
    <location>
        <begin position="131"/>
        <end position="150"/>
    </location>
</feature>
<keyword evidence="5 6" id="KW-0472">Membrane</keyword>
<evidence type="ECO:0008006" key="9">
    <source>
        <dbReference type="Google" id="ProtNLM"/>
    </source>
</evidence>
<accession>E6U981</accession>
<dbReference type="PANTHER" id="PTHR30509:SF9">
    <property type="entry name" value="MULTIDRUG RESISTANCE PROTEIN MDTO"/>
    <property type="match status" value="1"/>
</dbReference>
<proteinExistence type="predicted"/>
<evidence type="ECO:0000313" key="8">
    <source>
        <dbReference type="Proteomes" id="UP000001551"/>
    </source>
</evidence>
<reference evidence="7 8" key="1">
    <citation type="submission" date="2010-12" db="EMBL/GenBank/DDBJ databases">
        <title>Complete sequence of Ethanoligenens harbinense YUAN-3.</title>
        <authorList>
            <person name="Lucas S."/>
            <person name="Copeland A."/>
            <person name="Lapidus A."/>
            <person name="Cheng J.-F."/>
            <person name="Bruce D."/>
            <person name="Goodwin L."/>
            <person name="Pitluck S."/>
            <person name="Chertkov O."/>
            <person name="Misra M."/>
            <person name="Detter J.C."/>
            <person name="Han C."/>
            <person name="Tapia R."/>
            <person name="Land M."/>
            <person name="Hauser L."/>
            <person name="Jeffries C."/>
            <person name="Kyrpides N."/>
            <person name="Ivanova N."/>
            <person name="Mikhailova N."/>
            <person name="Wang A."/>
            <person name="Mouttaki H."/>
            <person name="He Z."/>
            <person name="Zhou J."/>
            <person name="Hemme C.L."/>
            <person name="Woyke T."/>
        </authorList>
    </citation>
    <scope>NUCLEOTIDE SEQUENCE [LARGE SCALE GENOMIC DNA]</scope>
    <source>
        <strain evidence="8">DSM 18485 / JCM 12961 / CGMCC 1.5033 / YUAN-3</strain>
    </source>
</reference>
<dbReference type="RefSeq" id="WP_013485592.1">
    <property type="nucleotide sequence ID" value="NC_014828.1"/>
</dbReference>
<sequence length="309" mass="34622">MKILPGMRTLKTAVAVGLSVAVSYALKLEYPFYAAIACVVVLQIYSRDTVTAGRNRLIGTLAGGLAGSLFACIPLDKAITSFFGIIFLFVILAQCRLNRSMTIGGIVFMRIMVDLDYSKEAPLLFTYNRMLATFVGVVIAVAVNLLLFPYHRTKENDKRFILLRSHLLDGLTDLLAHRIPVEIAALRKDCDVLQEHLGKNSAEYKLFARREEQVTEMHRAVDLYQDILRHMAMIQELPPEHWQLSGPNIQRLAALANCRPPDSSAENVEDAHVVVYNYHAGRMLDCAEQAENTLLQPPRLWSPRTQAPS</sequence>
<keyword evidence="2" id="KW-1003">Cell membrane</keyword>
<evidence type="ECO:0000256" key="3">
    <source>
        <dbReference type="ARBA" id="ARBA00022692"/>
    </source>
</evidence>
<protein>
    <recommendedName>
        <fullName evidence="9">FUSC family protein</fullName>
    </recommendedName>
</protein>
<dbReference type="eggNOG" id="COG4129">
    <property type="taxonomic scope" value="Bacteria"/>
</dbReference>
<evidence type="ECO:0000256" key="5">
    <source>
        <dbReference type="ARBA" id="ARBA00023136"/>
    </source>
</evidence>
<dbReference type="HOGENOM" id="CLU_078186_0_0_9"/>
<evidence type="ECO:0000256" key="2">
    <source>
        <dbReference type="ARBA" id="ARBA00022475"/>
    </source>
</evidence>
<dbReference type="KEGG" id="eha:Ethha_1713"/>